<accession>A0A126ZX90</accession>
<name>A0A126ZX90_9MICC</name>
<dbReference type="EMBL" id="CP014518">
    <property type="protein sequence ID" value="AMM31015.1"/>
    <property type="molecule type" value="Genomic_DNA"/>
</dbReference>
<dbReference type="AlphaFoldDB" id="A0A126ZX90"/>
<gene>
    <name evidence="1" type="ORF">SA2016_0314</name>
</gene>
<protein>
    <submittedName>
        <fullName evidence="1">Uncharacterized protein</fullName>
    </submittedName>
</protein>
<evidence type="ECO:0000313" key="2">
    <source>
        <dbReference type="Proteomes" id="UP000070134"/>
    </source>
</evidence>
<dbReference type="Proteomes" id="UP000070134">
    <property type="component" value="Chromosome"/>
</dbReference>
<sequence>MALHPTVPSGKRNVGVDRPRLGLQIVLQYEGRWDLLGTPTNEVLVLLPRRFRELALDSKIGLPPEHPWKQDLPEW</sequence>
<organism evidence="1 2">
    <name type="scientific">Sinomonas atrocyanea</name>
    <dbReference type="NCBI Taxonomy" id="37927"/>
    <lineage>
        <taxon>Bacteria</taxon>
        <taxon>Bacillati</taxon>
        <taxon>Actinomycetota</taxon>
        <taxon>Actinomycetes</taxon>
        <taxon>Micrococcales</taxon>
        <taxon>Micrococcaceae</taxon>
        <taxon>Sinomonas</taxon>
    </lineage>
</organism>
<evidence type="ECO:0000313" key="1">
    <source>
        <dbReference type="EMBL" id="AMM31015.1"/>
    </source>
</evidence>
<dbReference type="KEGG" id="satk:SA2016_0314"/>
<reference evidence="1 2" key="1">
    <citation type="submission" date="2016-02" db="EMBL/GenBank/DDBJ databases">
        <title>Complete genome of Sinomonas atrocyanea KCTC 3377.</title>
        <authorList>
            <person name="Kim K.M."/>
        </authorList>
    </citation>
    <scope>NUCLEOTIDE SEQUENCE [LARGE SCALE GENOMIC DNA]</scope>
    <source>
        <strain evidence="1 2">KCTC 3377</strain>
    </source>
</reference>
<proteinExistence type="predicted"/>
<keyword evidence="2" id="KW-1185">Reference proteome</keyword>
<dbReference type="STRING" id="37927.SA2016_0314"/>